<dbReference type="EC" id="4.3.3.7" evidence="6"/>
<dbReference type="EMBL" id="FWFV01000002">
    <property type="protein sequence ID" value="SLN27484.1"/>
    <property type="molecule type" value="Genomic_DNA"/>
</dbReference>
<dbReference type="RefSeq" id="WP_085853093.1">
    <property type="nucleotide sequence ID" value="NZ_FOPF01000002.1"/>
</dbReference>
<evidence type="ECO:0000256" key="1">
    <source>
        <dbReference type="ARBA" id="ARBA00007592"/>
    </source>
</evidence>
<dbReference type="PANTHER" id="PTHR12128">
    <property type="entry name" value="DIHYDRODIPICOLINATE SYNTHASE"/>
    <property type="match status" value="1"/>
</dbReference>
<dbReference type="STRING" id="315423.SAMN04488020_102205"/>
<reference evidence="6 7" key="1">
    <citation type="submission" date="2017-03" db="EMBL/GenBank/DDBJ databases">
        <authorList>
            <person name="Afonso C.L."/>
            <person name="Miller P.J."/>
            <person name="Scott M.A."/>
            <person name="Spackman E."/>
            <person name="Goraichik I."/>
            <person name="Dimitrov K.M."/>
            <person name="Suarez D.L."/>
            <person name="Swayne D.E."/>
        </authorList>
    </citation>
    <scope>NUCLEOTIDE SEQUENCE [LARGE SCALE GENOMIC DNA]</scope>
    <source>
        <strain evidence="6 7">CECT 7066</strain>
    </source>
</reference>
<dbReference type="OrthoDB" id="9778880at2"/>
<feature type="active site" description="Schiff-base intermediate with substrate" evidence="4">
    <location>
        <position position="160"/>
    </location>
</feature>
<organism evidence="6 7">
    <name type="scientific">Palleronia marisminoris</name>
    <dbReference type="NCBI Taxonomy" id="315423"/>
    <lineage>
        <taxon>Bacteria</taxon>
        <taxon>Pseudomonadati</taxon>
        <taxon>Pseudomonadota</taxon>
        <taxon>Alphaproteobacteria</taxon>
        <taxon>Rhodobacterales</taxon>
        <taxon>Roseobacteraceae</taxon>
        <taxon>Palleronia</taxon>
    </lineage>
</organism>
<accession>A0A1Y5RWW0</accession>
<protein>
    <submittedName>
        <fullName evidence="6">4-hydroxy-tetrahydrodipicolinate synthase</fullName>
        <ecNumber evidence="6">4.3.3.7</ecNumber>
    </submittedName>
</protein>
<comment type="similarity">
    <text evidence="1 3">Belongs to the DapA family.</text>
</comment>
<dbReference type="AlphaFoldDB" id="A0A1Y5RWW0"/>
<evidence type="ECO:0000313" key="6">
    <source>
        <dbReference type="EMBL" id="SLN27484.1"/>
    </source>
</evidence>
<dbReference type="Pfam" id="PF00701">
    <property type="entry name" value="DHDPS"/>
    <property type="match status" value="1"/>
</dbReference>
<dbReference type="InterPro" id="IPR013785">
    <property type="entry name" value="Aldolase_TIM"/>
</dbReference>
<dbReference type="CDD" id="cd00408">
    <property type="entry name" value="DHDPS-like"/>
    <property type="match status" value="1"/>
</dbReference>
<proteinExistence type="inferred from homology"/>
<evidence type="ECO:0000256" key="2">
    <source>
        <dbReference type="ARBA" id="ARBA00023239"/>
    </source>
</evidence>
<evidence type="ECO:0000256" key="3">
    <source>
        <dbReference type="PIRNR" id="PIRNR001365"/>
    </source>
</evidence>
<evidence type="ECO:0000256" key="4">
    <source>
        <dbReference type="PIRSR" id="PIRSR001365-1"/>
    </source>
</evidence>
<feature type="active site" description="Proton donor/acceptor" evidence="4">
    <location>
        <position position="132"/>
    </location>
</feature>
<dbReference type="Gene3D" id="3.20.20.70">
    <property type="entry name" value="Aldolase class I"/>
    <property type="match status" value="1"/>
</dbReference>
<dbReference type="SMART" id="SM01130">
    <property type="entry name" value="DHDPS"/>
    <property type="match status" value="1"/>
</dbReference>
<gene>
    <name evidence="6" type="primary">dapA_1</name>
    <name evidence="6" type="ORF">PAM7066_01076</name>
</gene>
<keyword evidence="7" id="KW-1185">Reference proteome</keyword>
<evidence type="ECO:0000313" key="7">
    <source>
        <dbReference type="Proteomes" id="UP000193870"/>
    </source>
</evidence>
<dbReference type="SUPFAM" id="SSF51569">
    <property type="entry name" value="Aldolase"/>
    <property type="match status" value="1"/>
</dbReference>
<evidence type="ECO:0000256" key="5">
    <source>
        <dbReference type="PIRSR" id="PIRSR001365-2"/>
    </source>
</evidence>
<name>A0A1Y5RWW0_9RHOB</name>
<dbReference type="PANTHER" id="PTHR12128:SF66">
    <property type="entry name" value="4-HYDROXY-2-OXOGLUTARATE ALDOLASE, MITOCHONDRIAL"/>
    <property type="match status" value="1"/>
</dbReference>
<keyword evidence="2 3" id="KW-0456">Lyase</keyword>
<feature type="binding site" evidence="5">
    <location>
        <position position="44"/>
    </location>
    <ligand>
        <name>pyruvate</name>
        <dbReference type="ChEBI" id="CHEBI:15361"/>
    </ligand>
</feature>
<dbReference type="InterPro" id="IPR002220">
    <property type="entry name" value="DapA-like"/>
</dbReference>
<dbReference type="PIRSF" id="PIRSF001365">
    <property type="entry name" value="DHDPS"/>
    <property type="match status" value="1"/>
</dbReference>
<dbReference type="GO" id="GO:0008840">
    <property type="term" value="F:4-hydroxy-tetrahydrodipicolinate synthase activity"/>
    <property type="evidence" value="ECO:0007669"/>
    <property type="project" value="UniProtKB-EC"/>
</dbReference>
<dbReference type="Proteomes" id="UP000193870">
    <property type="component" value="Unassembled WGS sequence"/>
</dbReference>
<sequence length="288" mass="30039">MLKGLSAFPITPITDGALDDAIFARMIERIVAAGCDSVGALGSTGAGPYLPAKARRRAVAVAAETTAGRIPLWVGIGALTTEAVCAHTREAEAAGADGLLLQPVSYQRLTDDEVFHLFTDAAAATALPLCIYDNPATTGFRFSDDLILRIAALPTVVAAKRPLPEGDVAADLAPLRAASDLSLGYSQDWGMLDALAGGGDVFFSVLAGTRPEAVVPAARAAIGGDLDLARQLAEPLEPIWSLFRRFGGYRVVHAIASRDYGTPLPPLRPVLPLPDAALPELDAALDHL</sequence>